<dbReference type="HAMAP" id="MF_00125">
    <property type="entry name" value="HisZ"/>
    <property type="match status" value="1"/>
</dbReference>
<feature type="binding site" evidence="9">
    <location>
        <position position="124"/>
    </location>
    <ligand>
        <name>L-histidine</name>
        <dbReference type="ChEBI" id="CHEBI:57595"/>
    </ligand>
</feature>
<comment type="similarity">
    <text evidence="3 8">Belongs to the class-II aminoacyl-tRNA synthetase family. HisZ subfamily.</text>
</comment>
<accession>A0A926UPY0</accession>
<dbReference type="SUPFAM" id="SSF55681">
    <property type="entry name" value="Class II aaRS and biotin synthetases"/>
    <property type="match status" value="1"/>
</dbReference>
<evidence type="ECO:0000256" key="5">
    <source>
        <dbReference type="ARBA" id="ARBA00020397"/>
    </source>
</evidence>
<feature type="binding site" evidence="9">
    <location>
        <position position="108"/>
    </location>
    <ligand>
        <name>L-histidine</name>
        <dbReference type="ChEBI" id="CHEBI:57595"/>
    </ligand>
</feature>
<name>A0A926UPY0_9CYAN</name>
<dbReference type="Pfam" id="PF13393">
    <property type="entry name" value="tRNA-synt_His"/>
    <property type="match status" value="1"/>
</dbReference>
<reference evidence="11" key="1">
    <citation type="journal article" date="2015" name="ISME J.">
        <title>Draft Genome Sequence of Streptomyces incarnatus NRRL8089, which Produces the Nucleoside Antibiotic Sinefungin.</title>
        <authorList>
            <person name="Oshima K."/>
            <person name="Hattori M."/>
            <person name="Shimizu H."/>
            <person name="Fukuda K."/>
            <person name="Nemoto M."/>
            <person name="Inagaki K."/>
            <person name="Tamura T."/>
        </authorList>
    </citation>
    <scope>NUCLEOTIDE SEQUENCE</scope>
    <source>
        <strain evidence="11">FACHB-1277</strain>
    </source>
</reference>
<dbReference type="GO" id="GO:0016757">
    <property type="term" value="F:glycosyltransferase activity"/>
    <property type="evidence" value="ECO:0007669"/>
    <property type="project" value="UniProtKB-KW"/>
</dbReference>
<comment type="subcellular location">
    <subcellularLocation>
        <location evidence="1 8">Cytoplasm</location>
    </subcellularLocation>
</comment>
<dbReference type="PIRSF" id="PIRSF001549">
    <property type="entry name" value="His-tRNA_synth"/>
    <property type="match status" value="1"/>
</dbReference>
<dbReference type="CDD" id="cd00773">
    <property type="entry name" value="HisRS-like_core"/>
    <property type="match status" value="1"/>
</dbReference>
<dbReference type="AlphaFoldDB" id="A0A926UPY0"/>
<comment type="function">
    <text evidence="7 8">Required for the first step of histidine biosynthesis. May allow the feedback regulation of ATP phosphoribosyltransferase activity by histidine.</text>
</comment>
<evidence type="ECO:0000256" key="9">
    <source>
        <dbReference type="PIRSR" id="PIRSR001549-1"/>
    </source>
</evidence>
<keyword evidence="11" id="KW-0808">Transferase</keyword>
<dbReference type="PANTHER" id="PTHR43707">
    <property type="entry name" value="HISTIDYL-TRNA SYNTHETASE"/>
    <property type="match status" value="1"/>
</dbReference>
<keyword evidence="6 8" id="KW-0963">Cytoplasm</keyword>
<dbReference type="GO" id="GO:0000105">
    <property type="term" value="P:L-histidine biosynthetic process"/>
    <property type="evidence" value="ECO:0007669"/>
    <property type="project" value="UniProtKB-UniRule"/>
</dbReference>
<dbReference type="InterPro" id="IPR041715">
    <property type="entry name" value="HisRS-like_core"/>
</dbReference>
<reference evidence="11" key="2">
    <citation type="submission" date="2020-08" db="EMBL/GenBank/DDBJ databases">
        <authorList>
            <person name="Chen M."/>
            <person name="Teng W."/>
            <person name="Zhao L."/>
            <person name="Hu C."/>
            <person name="Zhou Y."/>
            <person name="Han B."/>
            <person name="Song L."/>
            <person name="Shu W."/>
        </authorList>
    </citation>
    <scope>NUCLEOTIDE SEQUENCE</scope>
    <source>
        <strain evidence="11">FACHB-1277</strain>
    </source>
</reference>
<evidence type="ECO:0000259" key="10">
    <source>
        <dbReference type="Pfam" id="PF13393"/>
    </source>
</evidence>
<dbReference type="PANTHER" id="PTHR43707:SF1">
    <property type="entry name" value="HISTIDINE--TRNA LIGASE, MITOCHONDRIAL-RELATED"/>
    <property type="match status" value="1"/>
</dbReference>
<keyword evidence="8" id="KW-0028">Amino-acid biosynthesis</keyword>
<dbReference type="Proteomes" id="UP000631421">
    <property type="component" value="Unassembled WGS sequence"/>
</dbReference>
<organism evidence="11 12">
    <name type="scientific">Pseudanabaena cinerea FACHB-1277</name>
    <dbReference type="NCBI Taxonomy" id="2949581"/>
    <lineage>
        <taxon>Bacteria</taxon>
        <taxon>Bacillati</taxon>
        <taxon>Cyanobacteriota</taxon>
        <taxon>Cyanophyceae</taxon>
        <taxon>Pseudanabaenales</taxon>
        <taxon>Pseudanabaenaceae</taxon>
        <taxon>Pseudanabaena</taxon>
        <taxon>Pseudanabaena cinerea</taxon>
    </lineage>
</organism>
<comment type="subunit">
    <text evidence="4 8">Heteromultimer composed of HisG and HisZ subunits.</text>
</comment>
<dbReference type="InterPro" id="IPR004516">
    <property type="entry name" value="HisRS/HisZ"/>
</dbReference>
<feature type="binding site" evidence="9">
    <location>
        <begin position="270"/>
        <end position="271"/>
    </location>
    <ligand>
        <name>L-histidine</name>
        <dbReference type="ChEBI" id="CHEBI:57595"/>
    </ligand>
</feature>
<keyword evidence="11" id="KW-0328">Glycosyltransferase</keyword>
<dbReference type="GO" id="GO:0004821">
    <property type="term" value="F:histidine-tRNA ligase activity"/>
    <property type="evidence" value="ECO:0007669"/>
    <property type="project" value="TreeGrafter"/>
</dbReference>
<dbReference type="InterPro" id="IPR045864">
    <property type="entry name" value="aa-tRNA-synth_II/BPL/LPL"/>
</dbReference>
<dbReference type="GO" id="GO:0005737">
    <property type="term" value="C:cytoplasm"/>
    <property type="evidence" value="ECO:0007669"/>
    <property type="project" value="UniProtKB-SubCell"/>
</dbReference>
<protein>
    <recommendedName>
        <fullName evidence="5 8">ATP phosphoribosyltransferase regulatory subunit</fullName>
    </recommendedName>
</protein>
<evidence type="ECO:0000313" key="11">
    <source>
        <dbReference type="EMBL" id="MBD2149094.1"/>
    </source>
</evidence>
<evidence type="ECO:0000256" key="8">
    <source>
        <dbReference type="HAMAP-Rule" id="MF_00125"/>
    </source>
</evidence>
<keyword evidence="12" id="KW-1185">Reference proteome</keyword>
<keyword evidence="8" id="KW-0368">Histidine biosynthesis</keyword>
<feature type="binding site" evidence="9">
    <location>
        <begin position="77"/>
        <end position="79"/>
    </location>
    <ligand>
        <name>L-histidine</name>
        <dbReference type="ChEBI" id="CHEBI:57595"/>
    </ligand>
</feature>
<evidence type="ECO:0000256" key="7">
    <source>
        <dbReference type="ARBA" id="ARBA00025246"/>
    </source>
</evidence>
<dbReference type="NCBIfam" id="NF008940">
    <property type="entry name" value="PRK12292.2-3"/>
    <property type="match status" value="1"/>
</dbReference>
<proteinExistence type="inferred from homology"/>
<dbReference type="Gene3D" id="3.30.930.10">
    <property type="entry name" value="Bira Bifunctional Protein, Domain 2"/>
    <property type="match status" value="1"/>
</dbReference>
<evidence type="ECO:0000256" key="1">
    <source>
        <dbReference type="ARBA" id="ARBA00004496"/>
    </source>
</evidence>
<evidence type="ECO:0000256" key="3">
    <source>
        <dbReference type="ARBA" id="ARBA00005539"/>
    </source>
</evidence>
<dbReference type="RefSeq" id="WP_190349423.1">
    <property type="nucleotide sequence ID" value="NZ_JACJPY010000005.1"/>
</dbReference>
<feature type="domain" description="Class II Histidinyl-tRNA synthetase (HisRS)-like catalytic core" evidence="10">
    <location>
        <begin position="8"/>
        <end position="317"/>
    </location>
</feature>
<gene>
    <name evidence="8" type="primary">hisZ</name>
    <name evidence="11" type="ORF">H6F44_02985</name>
</gene>
<comment type="caution">
    <text evidence="11">The sequence shown here is derived from an EMBL/GenBank/DDBJ whole genome shotgun (WGS) entry which is preliminary data.</text>
</comment>
<feature type="binding site" evidence="9">
    <location>
        <position position="120"/>
    </location>
    <ligand>
        <name>L-histidine</name>
        <dbReference type="ChEBI" id="CHEBI:57595"/>
    </ligand>
</feature>
<dbReference type="EMBL" id="JACJPY010000005">
    <property type="protein sequence ID" value="MBD2149094.1"/>
    <property type="molecule type" value="Genomic_DNA"/>
</dbReference>
<evidence type="ECO:0000256" key="2">
    <source>
        <dbReference type="ARBA" id="ARBA00004667"/>
    </source>
</evidence>
<comment type="pathway">
    <text evidence="2 8">Amino-acid biosynthesis; L-histidine biosynthesis; L-histidine from 5-phospho-alpha-D-ribose 1-diphosphate: step 1/9.</text>
</comment>
<comment type="miscellaneous">
    <text evidence="8">This function is generally fulfilled by the C-terminal part of HisG, which is missing in some bacteria such as this one.</text>
</comment>
<dbReference type="GO" id="GO:0006427">
    <property type="term" value="P:histidyl-tRNA aminoacylation"/>
    <property type="evidence" value="ECO:0007669"/>
    <property type="project" value="TreeGrafter"/>
</dbReference>
<evidence type="ECO:0000256" key="4">
    <source>
        <dbReference type="ARBA" id="ARBA00011496"/>
    </source>
</evidence>
<dbReference type="InterPro" id="IPR004517">
    <property type="entry name" value="HisZ"/>
</dbReference>
<evidence type="ECO:0000313" key="12">
    <source>
        <dbReference type="Proteomes" id="UP000631421"/>
    </source>
</evidence>
<sequence length="401" mass="43789">MVHQLPTGAKDLLPLDVAQKSWIDQQIQQTFQAWGYQRIITPTVEHLRSLTAGGAVDPESVIQLHSDSTNILGLRPEFTASIARAYAARLGANVTAPQRLYYSANVFRRKANRSSEESFQAGVELLGASGLIADAEILMLLGDSLDAVALGDWQIILGDARLTGALLDLLPEQYRAKVRQALSSLDRVGLMEMDLPEDVKGYGLDLIDLRGKPKDVLSRLSAMAWTSSLTGEISYLKSLIEIWESYGKSGLANGGDRLILDLSLVQTFDYYTGIVFEVACNNYIVAQGGRYDQLLGIYHPKGVSYPSIGFCLTLEEIQQALGAKLSAPLNSPSCLVVARTPAAIPAAFAYAADLRQTQKGAIELELEFRDPDMVRNHARSRGITQIAWIDGQGAINFEESD</sequence>
<evidence type="ECO:0000256" key="6">
    <source>
        <dbReference type="ARBA" id="ARBA00022490"/>
    </source>
</evidence>